<dbReference type="EMBL" id="FZOC01000003">
    <property type="protein sequence ID" value="SNR91765.1"/>
    <property type="molecule type" value="Genomic_DNA"/>
</dbReference>
<accession>A0A239A803</accession>
<evidence type="ECO:0000313" key="3">
    <source>
        <dbReference type="Proteomes" id="UP000198324"/>
    </source>
</evidence>
<proteinExistence type="predicted"/>
<protein>
    <recommendedName>
        <fullName evidence="4">Nucleoside recognition</fullName>
    </recommendedName>
</protein>
<dbReference type="PANTHER" id="PTHR38139:SF1">
    <property type="entry name" value="NUCLEOSIDE TRANSPORTER_FEOB GTPASE GATE DOMAIN-CONTAINING PROTEIN"/>
    <property type="match status" value="1"/>
</dbReference>
<dbReference type="OrthoDB" id="5453678at2"/>
<keyword evidence="1" id="KW-1133">Transmembrane helix</keyword>
<reference evidence="2 3" key="1">
    <citation type="submission" date="2017-06" db="EMBL/GenBank/DDBJ databases">
        <authorList>
            <person name="Kim H.J."/>
            <person name="Triplett B.A."/>
        </authorList>
    </citation>
    <scope>NUCLEOTIDE SEQUENCE [LARGE SCALE GENOMIC DNA]</scope>
    <source>
        <strain evidence="2 3">DSM 13116</strain>
    </source>
</reference>
<name>A0A239A803_9BACT</name>
<evidence type="ECO:0000313" key="2">
    <source>
        <dbReference type="EMBL" id="SNR91765.1"/>
    </source>
</evidence>
<dbReference type="RefSeq" id="WP_089274061.1">
    <property type="nucleotide sequence ID" value="NZ_FZOC01000003.1"/>
</dbReference>
<dbReference type="Proteomes" id="UP000198324">
    <property type="component" value="Unassembled WGS sequence"/>
</dbReference>
<feature type="transmembrane region" description="Helical" evidence="1">
    <location>
        <begin position="103"/>
        <end position="121"/>
    </location>
</feature>
<feature type="transmembrane region" description="Helical" evidence="1">
    <location>
        <begin position="223"/>
        <end position="243"/>
    </location>
</feature>
<sequence length="325" mass="35202">MSVAAPEALTAAVLWHGLALPLARLLVSVSVGLFVGTLIEALHWTRAVAKVAQPLVRLGRLKDVAGASFSLAFFSGAAANAMLAEAHDKGEMSRREVVLANLFNSLPTYFLHLPTLFFIAAPFIGRAAVLYVSLTVAAALLRTLGIVVLGRLTLPPLPEGCVVCRLADDPKWDWRAALGKTWRRFTKRLPRMVFYTVPIYVAFFFLKRWGAFDALEGWMAEHVAFLAWLPPQAMSIVVFHMAAETTAGYAAAGALVQTGGLTVKELVLALLVGNILSSPVRAVRHQFPYYAGIFKPALALHLIVSNQTLRAASIALVTLAYALWG</sequence>
<feature type="transmembrane region" description="Helical" evidence="1">
    <location>
        <begin position="192"/>
        <end position="211"/>
    </location>
</feature>
<keyword evidence="3" id="KW-1185">Reference proteome</keyword>
<keyword evidence="1" id="KW-0472">Membrane</keyword>
<evidence type="ECO:0008006" key="4">
    <source>
        <dbReference type="Google" id="ProtNLM"/>
    </source>
</evidence>
<evidence type="ECO:0000256" key="1">
    <source>
        <dbReference type="SAM" id="Phobius"/>
    </source>
</evidence>
<gene>
    <name evidence="2" type="ORF">SAMN04488503_1902</name>
</gene>
<feature type="transmembrane region" description="Helical" evidence="1">
    <location>
        <begin position="128"/>
        <end position="149"/>
    </location>
</feature>
<keyword evidence="1" id="KW-0812">Transmembrane</keyword>
<organism evidence="2 3">
    <name type="scientific">Humidesulfovibrio mexicanus</name>
    <dbReference type="NCBI Taxonomy" id="147047"/>
    <lineage>
        <taxon>Bacteria</taxon>
        <taxon>Pseudomonadati</taxon>
        <taxon>Thermodesulfobacteriota</taxon>
        <taxon>Desulfovibrionia</taxon>
        <taxon>Desulfovibrionales</taxon>
        <taxon>Desulfovibrionaceae</taxon>
        <taxon>Humidesulfovibrio</taxon>
    </lineage>
</organism>
<feature type="transmembrane region" description="Helical" evidence="1">
    <location>
        <begin position="22"/>
        <end position="43"/>
    </location>
</feature>
<dbReference type="AlphaFoldDB" id="A0A239A803"/>
<dbReference type="InterPro" id="IPR038880">
    <property type="entry name" value="MJ0871-like"/>
</dbReference>
<dbReference type="PANTHER" id="PTHR38139">
    <property type="entry name" value="GATE DOMAIN-CONTAINING PROTEIN"/>
    <property type="match status" value="1"/>
</dbReference>